<dbReference type="Gene3D" id="3.40.1190.10">
    <property type="entry name" value="Mur-like, catalytic domain"/>
    <property type="match status" value="1"/>
</dbReference>
<dbReference type="UniPathway" id="UPA00219"/>
<evidence type="ECO:0000256" key="3">
    <source>
        <dbReference type="SAM" id="Phobius"/>
    </source>
</evidence>
<dbReference type="InterPro" id="IPR013221">
    <property type="entry name" value="Mur_ligase_cen"/>
</dbReference>
<dbReference type="PANTHER" id="PTHR23135:SF4">
    <property type="entry name" value="UDP-N-ACETYLMURAMOYL-L-ALANYL-D-GLUTAMATE--2,6-DIAMINOPIMELATE LIGASE MURE HOMOLOG, CHLOROPLASTIC"/>
    <property type="match status" value="1"/>
</dbReference>
<keyword evidence="3" id="KW-0472">Membrane</keyword>
<feature type="domain" description="Mur ligase C-terminal" evidence="4">
    <location>
        <begin position="377"/>
        <end position="533"/>
    </location>
</feature>
<accession>A0A2H0RAU8</accession>
<feature type="transmembrane region" description="Helical" evidence="3">
    <location>
        <begin position="12"/>
        <end position="30"/>
    </location>
</feature>
<dbReference type="NCBIfam" id="TIGR01085">
    <property type="entry name" value="murE"/>
    <property type="match status" value="1"/>
</dbReference>
<keyword evidence="2" id="KW-0131">Cell cycle</keyword>
<proteinExistence type="inferred from homology"/>
<dbReference type="SUPFAM" id="SSF53623">
    <property type="entry name" value="MurD-like peptide ligases, catalytic domain"/>
    <property type="match status" value="1"/>
</dbReference>
<comment type="pathway">
    <text evidence="2">Cell wall biogenesis; peptidoglycan biosynthesis.</text>
</comment>
<keyword evidence="2" id="KW-0133">Cell shape</keyword>
<evidence type="ECO:0000259" key="5">
    <source>
        <dbReference type="Pfam" id="PF08245"/>
    </source>
</evidence>
<evidence type="ECO:0000256" key="1">
    <source>
        <dbReference type="ARBA" id="ARBA00005898"/>
    </source>
</evidence>
<dbReference type="InterPro" id="IPR004101">
    <property type="entry name" value="Mur_ligase_C"/>
</dbReference>
<evidence type="ECO:0000313" key="7">
    <source>
        <dbReference type="Proteomes" id="UP000230214"/>
    </source>
</evidence>
<protein>
    <recommendedName>
        <fullName evidence="8">UDP-N-acetylmuramyl-tripeptide synthetase</fullName>
    </recommendedName>
</protein>
<dbReference type="GO" id="GO:0009252">
    <property type="term" value="P:peptidoglycan biosynthetic process"/>
    <property type="evidence" value="ECO:0007669"/>
    <property type="project" value="UniProtKB-UniPathway"/>
</dbReference>
<dbReference type="Pfam" id="PF08245">
    <property type="entry name" value="Mur_ligase_M"/>
    <property type="match status" value="1"/>
</dbReference>
<dbReference type="Gene3D" id="3.90.190.20">
    <property type="entry name" value="Mur ligase, C-terminal domain"/>
    <property type="match status" value="1"/>
</dbReference>
<name>A0A2H0RAU8_UNCKA</name>
<dbReference type="PROSITE" id="PS51257">
    <property type="entry name" value="PROKAR_LIPOPROTEIN"/>
    <property type="match status" value="1"/>
</dbReference>
<dbReference type="SUPFAM" id="SSF53244">
    <property type="entry name" value="MurD-like peptide ligases, peptide-binding domain"/>
    <property type="match status" value="1"/>
</dbReference>
<dbReference type="InterPro" id="IPR036615">
    <property type="entry name" value="Mur_ligase_C_dom_sf"/>
</dbReference>
<evidence type="ECO:0000256" key="2">
    <source>
        <dbReference type="RuleBase" id="RU004135"/>
    </source>
</evidence>
<keyword evidence="3" id="KW-0812">Transmembrane</keyword>
<dbReference type="Proteomes" id="UP000230214">
    <property type="component" value="Unassembled WGS sequence"/>
</dbReference>
<comment type="similarity">
    <text evidence="1">Belongs to the MurCDEF family. MurE subfamily.</text>
</comment>
<dbReference type="PANTHER" id="PTHR23135">
    <property type="entry name" value="MUR LIGASE FAMILY MEMBER"/>
    <property type="match status" value="1"/>
</dbReference>
<dbReference type="InterPro" id="IPR036565">
    <property type="entry name" value="Mur-like_cat_sf"/>
</dbReference>
<dbReference type="Gene3D" id="3.40.50.720">
    <property type="entry name" value="NAD(P)-binding Rossmann-like Domain"/>
    <property type="match status" value="1"/>
</dbReference>
<reference evidence="6 7" key="1">
    <citation type="submission" date="2017-09" db="EMBL/GenBank/DDBJ databases">
        <title>Depth-based differentiation of microbial function through sediment-hosted aquifers and enrichment of novel symbionts in the deep terrestrial subsurface.</title>
        <authorList>
            <person name="Probst A.J."/>
            <person name="Ladd B."/>
            <person name="Jarett J.K."/>
            <person name="Geller-Mcgrath D.E."/>
            <person name="Sieber C.M."/>
            <person name="Emerson J.B."/>
            <person name="Anantharaman K."/>
            <person name="Thomas B.C."/>
            <person name="Malmstrom R."/>
            <person name="Stieglmeier M."/>
            <person name="Klingl A."/>
            <person name="Woyke T."/>
            <person name="Ryan C.M."/>
            <person name="Banfield J.F."/>
        </authorList>
    </citation>
    <scope>NUCLEOTIDE SEQUENCE [LARGE SCALE GENOMIC DNA]</scope>
    <source>
        <strain evidence="6">CG10_big_fil_rev_8_21_14_0_10_32_10</strain>
    </source>
</reference>
<evidence type="ECO:0000259" key="4">
    <source>
        <dbReference type="Pfam" id="PF02875"/>
    </source>
</evidence>
<comment type="subcellular location">
    <subcellularLocation>
        <location evidence="2">Cytoplasm</location>
    </subcellularLocation>
</comment>
<keyword evidence="2" id="KW-0961">Cell wall biogenesis/degradation</keyword>
<organism evidence="6 7">
    <name type="scientific">candidate division WWE3 bacterium CG10_big_fil_rev_8_21_14_0_10_32_10</name>
    <dbReference type="NCBI Taxonomy" id="1975090"/>
    <lineage>
        <taxon>Bacteria</taxon>
        <taxon>Katanobacteria</taxon>
    </lineage>
</organism>
<keyword evidence="2" id="KW-0573">Peptidoglycan synthesis</keyword>
<dbReference type="EMBL" id="PCXU01000014">
    <property type="protein sequence ID" value="PIR43649.1"/>
    <property type="molecule type" value="Genomic_DNA"/>
</dbReference>
<evidence type="ECO:0000313" key="6">
    <source>
        <dbReference type="EMBL" id="PIR43649.1"/>
    </source>
</evidence>
<comment type="caution">
    <text evidence="6">The sequence shown here is derived from an EMBL/GenBank/DDBJ whole genome shotgun (WGS) entry which is preliminary data.</text>
</comment>
<sequence>MKKNTTKNIKTVTIIGIGGGACFYIAKYFYNLNANIIGFDINKNDKTDKLGKLGVKIEYKNPDKPFKKDTDLIIYSSALPNHIIEKIKKDNPKINFEEVGIFTKNLIESFEKNKLSNLEKIAFKKSEIAPLFDLNTKNVKIIGVTGTDGKTTTCEMVYTCLKADGKKVGLVSTLGAKINGKSVETGLHTTTPSNQELYNLLNKMIQKKCSFIVLETTSHALVTGRIAGLKFDVVTVTNITKDHLDYHKNYKEYIKAKSLLFRKYLKKEGTAILNYDDKKSFDYLKNLVKNKIIYSKNPTKRYLAEKGIKIYIKSFSKTEGGYIIIYVSQKGEHAIKIPLEGEYNISNALAAIAVVLTLGIKNTNIKKGIETMPNPKGRMEILQKTPFMVIVDFAHTENAFENVLYEATNLKKNTNKLIVVFGCAGKRDSTKRKPMGSLAGRYADITVLTAEDPRTESLVVINNEIEKGWVHSTKDSKNSKTATEFGSITKNRNGQVLIRYDDETQKEHIRRKAIARALREAHHGDIVLITGKGHENSLCFGDTEYGWNDIEEIKKLINTP</sequence>
<evidence type="ECO:0008006" key="8">
    <source>
        <dbReference type="Google" id="ProtNLM"/>
    </source>
</evidence>
<keyword evidence="3" id="KW-1133">Transmembrane helix</keyword>
<feature type="domain" description="Mur ligase central" evidence="5">
    <location>
        <begin position="144"/>
        <end position="355"/>
    </location>
</feature>
<dbReference type="GO" id="GO:0008360">
    <property type="term" value="P:regulation of cell shape"/>
    <property type="evidence" value="ECO:0007669"/>
    <property type="project" value="UniProtKB-KW"/>
</dbReference>
<keyword evidence="2" id="KW-0132">Cell division</keyword>
<dbReference type="GO" id="GO:0005737">
    <property type="term" value="C:cytoplasm"/>
    <property type="evidence" value="ECO:0007669"/>
    <property type="project" value="UniProtKB-SubCell"/>
</dbReference>
<dbReference type="InterPro" id="IPR005761">
    <property type="entry name" value="UDP-N-AcMur-Glu-dNH2Pim_ligase"/>
</dbReference>
<dbReference type="GO" id="GO:0005524">
    <property type="term" value="F:ATP binding"/>
    <property type="evidence" value="ECO:0007669"/>
    <property type="project" value="InterPro"/>
</dbReference>
<dbReference type="GO" id="GO:0051301">
    <property type="term" value="P:cell division"/>
    <property type="evidence" value="ECO:0007669"/>
    <property type="project" value="UniProtKB-KW"/>
</dbReference>
<dbReference type="GO" id="GO:0071555">
    <property type="term" value="P:cell wall organization"/>
    <property type="evidence" value="ECO:0007669"/>
    <property type="project" value="UniProtKB-KW"/>
</dbReference>
<dbReference type="Pfam" id="PF02875">
    <property type="entry name" value="Mur_ligase_C"/>
    <property type="match status" value="1"/>
</dbReference>
<gene>
    <name evidence="6" type="ORF">COV24_01600</name>
</gene>
<dbReference type="AlphaFoldDB" id="A0A2H0RAU8"/>
<dbReference type="GO" id="GO:0016881">
    <property type="term" value="F:acid-amino acid ligase activity"/>
    <property type="evidence" value="ECO:0007669"/>
    <property type="project" value="InterPro"/>
</dbReference>
<dbReference type="SUPFAM" id="SSF51984">
    <property type="entry name" value="MurCD N-terminal domain"/>
    <property type="match status" value="1"/>
</dbReference>